<dbReference type="AlphaFoldDB" id="A0A4P9XWY5"/>
<dbReference type="UniPathway" id="UPA00554">
    <property type="reaction ID" value="UER00611"/>
</dbReference>
<dbReference type="PROSITE" id="PS51257">
    <property type="entry name" value="PROKAR_LIPOPROTEIN"/>
    <property type="match status" value="1"/>
</dbReference>
<dbReference type="Pfam" id="PF00056">
    <property type="entry name" value="Ldh_1_N"/>
    <property type="match status" value="1"/>
</dbReference>
<evidence type="ECO:0000256" key="4">
    <source>
        <dbReference type="ARBA" id="ARBA00023002"/>
    </source>
</evidence>
<reference evidence="13" key="1">
    <citation type="journal article" date="2018" name="Nat. Microbiol.">
        <title>Leveraging single-cell genomics to expand the fungal tree of life.</title>
        <authorList>
            <person name="Ahrendt S.R."/>
            <person name="Quandt C.A."/>
            <person name="Ciobanu D."/>
            <person name="Clum A."/>
            <person name="Salamov A."/>
            <person name="Andreopoulos B."/>
            <person name="Cheng J.F."/>
            <person name="Woyke T."/>
            <person name="Pelin A."/>
            <person name="Henrissat B."/>
            <person name="Reynolds N.K."/>
            <person name="Benny G.L."/>
            <person name="Smith M.E."/>
            <person name="James T.Y."/>
            <person name="Grigoriev I.V."/>
        </authorList>
    </citation>
    <scope>NUCLEOTIDE SEQUENCE [LARGE SCALE GENOMIC DNA]</scope>
    <source>
        <strain evidence="13">RSA 1356</strain>
    </source>
</reference>
<evidence type="ECO:0000256" key="5">
    <source>
        <dbReference type="ARBA" id="ARBA00023027"/>
    </source>
</evidence>
<dbReference type="GO" id="GO:0006089">
    <property type="term" value="P:lactate metabolic process"/>
    <property type="evidence" value="ECO:0007669"/>
    <property type="project" value="TreeGrafter"/>
</dbReference>
<dbReference type="Gene3D" id="3.90.110.10">
    <property type="entry name" value="Lactate dehydrogenase/glycoside hydrolase, family 4, C-terminal"/>
    <property type="match status" value="1"/>
</dbReference>
<protein>
    <recommendedName>
        <fullName evidence="3">L-lactate dehydrogenase</fullName>
        <ecNumber evidence="3">1.1.1.27</ecNumber>
    </recommendedName>
</protein>
<feature type="binding site" evidence="8">
    <location>
        <begin position="118"/>
        <end position="120"/>
    </location>
    <ligand>
        <name>NAD(+)</name>
        <dbReference type="ChEBI" id="CHEBI:57540"/>
    </ligand>
</feature>
<proteinExistence type="inferred from homology"/>
<dbReference type="InterPro" id="IPR001236">
    <property type="entry name" value="Lactate/malate_DH_N"/>
</dbReference>
<keyword evidence="13" id="KW-1185">Reference proteome</keyword>
<feature type="binding site" evidence="8">
    <location>
        <position position="36"/>
    </location>
    <ligand>
        <name>NAD(+)</name>
        <dbReference type="ChEBI" id="CHEBI:57540"/>
    </ligand>
</feature>
<dbReference type="STRING" id="78915.A0A4P9XWY5"/>
<dbReference type="EC" id="1.1.1.27" evidence="3"/>
<evidence type="ECO:0000256" key="2">
    <source>
        <dbReference type="ARBA" id="ARBA00006054"/>
    </source>
</evidence>
<dbReference type="InterPro" id="IPR015955">
    <property type="entry name" value="Lactate_DH/Glyco_Ohase_4_C"/>
</dbReference>
<dbReference type="SMR" id="A0A4P9XWY5"/>
<feature type="binding site" evidence="8">
    <location>
        <position position="95"/>
    </location>
    <ligand>
        <name>NAD(+)</name>
        <dbReference type="ChEBI" id="CHEBI:57540"/>
    </ligand>
</feature>
<comment type="similarity">
    <text evidence="2">Belongs to the LDH/MDH superfamily. LDH family.</text>
</comment>
<dbReference type="PANTHER" id="PTHR43128:SF16">
    <property type="entry name" value="L-LACTATE DEHYDROGENASE"/>
    <property type="match status" value="1"/>
</dbReference>
<evidence type="ECO:0000259" key="10">
    <source>
        <dbReference type="Pfam" id="PF00056"/>
    </source>
</evidence>
<organism evidence="12 13">
    <name type="scientific">Thamnocephalis sphaerospora</name>
    <dbReference type="NCBI Taxonomy" id="78915"/>
    <lineage>
        <taxon>Eukaryota</taxon>
        <taxon>Fungi</taxon>
        <taxon>Fungi incertae sedis</taxon>
        <taxon>Zoopagomycota</taxon>
        <taxon>Zoopagomycotina</taxon>
        <taxon>Zoopagomycetes</taxon>
        <taxon>Zoopagales</taxon>
        <taxon>Sigmoideomycetaceae</taxon>
        <taxon>Thamnocephalis</taxon>
    </lineage>
</organism>
<dbReference type="CDD" id="cd00300">
    <property type="entry name" value="LDH_like"/>
    <property type="match status" value="1"/>
</dbReference>
<dbReference type="Pfam" id="PF02866">
    <property type="entry name" value="Ldh_1_C"/>
    <property type="match status" value="1"/>
</dbReference>
<dbReference type="PANTHER" id="PTHR43128">
    <property type="entry name" value="L-2-HYDROXYCARBOXYLATE DEHYDROGENASE (NAD(P)(+))"/>
    <property type="match status" value="1"/>
</dbReference>
<dbReference type="GO" id="GO:0004459">
    <property type="term" value="F:L-lactate dehydrogenase (NAD+) activity"/>
    <property type="evidence" value="ECO:0007669"/>
    <property type="project" value="UniProtKB-EC"/>
</dbReference>
<dbReference type="InterPro" id="IPR001557">
    <property type="entry name" value="L-lactate/malate_DH"/>
</dbReference>
<feature type="active site" description="Proton acceptor" evidence="7">
    <location>
        <position position="175"/>
    </location>
</feature>
<accession>A0A4P9XWY5</accession>
<sequence>MPYKHKIAVIGAGAVGASIAYACVLTKVPANVVMVDVDKRMVEGQVLDLSDVGFLSPVPVSVGTVKEAGQCDIIVITAGAKQRPGEPRSELVERNRTILKSVIDGMQPIRKDAIMILVANPVDVLTYLAQQLSGLPRKQVFGSGTFLDSMRLRGYLADKLQVQQNALHCYVLGEHGDRQFVGWSTANIGCTPLLSHPLMKDVDLATIERQVMRKAYEIIDRKGATCFGIGGCVASLCNSVLNDRRDVRPVSCWDEKHQVCLSTPASVGIDGIEEVLEMPLNEREQKAMDVAVKAIKDACQRYSNEETA</sequence>
<dbReference type="GO" id="GO:0016787">
    <property type="term" value="F:hydrolase activity"/>
    <property type="evidence" value="ECO:0007669"/>
    <property type="project" value="UniProtKB-KW"/>
</dbReference>
<dbReference type="Gene3D" id="3.40.50.720">
    <property type="entry name" value="NAD(P)-binding Rossmann-like Domain"/>
    <property type="match status" value="1"/>
</dbReference>
<evidence type="ECO:0000256" key="8">
    <source>
        <dbReference type="PIRSR" id="PIRSR000102-3"/>
    </source>
</evidence>
<evidence type="ECO:0000313" key="12">
    <source>
        <dbReference type="EMBL" id="RKP10797.1"/>
    </source>
</evidence>
<evidence type="ECO:0000256" key="9">
    <source>
        <dbReference type="RuleBase" id="RU003369"/>
    </source>
</evidence>
<dbReference type="InterPro" id="IPR036291">
    <property type="entry name" value="NAD(P)-bd_dom_sf"/>
</dbReference>
<keyword evidence="5 8" id="KW-0520">NAD</keyword>
<evidence type="ECO:0000256" key="7">
    <source>
        <dbReference type="PIRSR" id="PIRSR000102-1"/>
    </source>
</evidence>
<dbReference type="SUPFAM" id="SSF51735">
    <property type="entry name" value="NAD(P)-binding Rossmann-fold domains"/>
    <property type="match status" value="1"/>
</dbReference>
<dbReference type="OrthoDB" id="6270329at2759"/>
<dbReference type="SUPFAM" id="SSF56327">
    <property type="entry name" value="LDH C-terminal domain-like"/>
    <property type="match status" value="1"/>
</dbReference>
<dbReference type="Proteomes" id="UP000271241">
    <property type="component" value="Unassembled WGS sequence"/>
</dbReference>
<evidence type="ECO:0000259" key="11">
    <source>
        <dbReference type="Pfam" id="PF02866"/>
    </source>
</evidence>
<evidence type="ECO:0000313" key="13">
    <source>
        <dbReference type="Proteomes" id="UP000271241"/>
    </source>
</evidence>
<dbReference type="NCBIfam" id="TIGR01771">
    <property type="entry name" value="L-LDH-NAD"/>
    <property type="match status" value="1"/>
</dbReference>
<evidence type="ECO:0000256" key="3">
    <source>
        <dbReference type="ARBA" id="ARBA00012967"/>
    </source>
</evidence>
<keyword evidence="12" id="KW-0378">Hydrolase</keyword>
<evidence type="ECO:0000256" key="6">
    <source>
        <dbReference type="ARBA" id="ARBA00049258"/>
    </source>
</evidence>
<gene>
    <name evidence="12" type="ORF">THASP1DRAFT_12366</name>
</gene>
<feature type="binding site" evidence="8">
    <location>
        <begin position="11"/>
        <end position="16"/>
    </location>
    <ligand>
        <name>NAD(+)</name>
        <dbReference type="ChEBI" id="CHEBI:57540"/>
    </ligand>
</feature>
<feature type="domain" description="Lactate/malate dehydrogenase N-terminal" evidence="10">
    <location>
        <begin position="6"/>
        <end position="142"/>
    </location>
</feature>
<dbReference type="PIRSF" id="PIRSF000102">
    <property type="entry name" value="Lac_mal_DH"/>
    <property type="match status" value="1"/>
</dbReference>
<name>A0A4P9XWY5_9FUNG</name>
<dbReference type="EMBL" id="KZ992437">
    <property type="protein sequence ID" value="RKP10797.1"/>
    <property type="molecule type" value="Genomic_DNA"/>
</dbReference>
<evidence type="ECO:0000256" key="1">
    <source>
        <dbReference type="ARBA" id="ARBA00004843"/>
    </source>
</evidence>
<dbReference type="InterPro" id="IPR022383">
    <property type="entry name" value="Lactate/malate_DH_C"/>
</dbReference>
<keyword evidence="4 9" id="KW-0560">Oxidoreductase</keyword>
<dbReference type="InterPro" id="IPR011304">
    <property type="entry name" value="L-lactate_DH"/>
</dbReference>
<dbReference type="GO" id="GO:0005737">
    <property type="term" value="C:cytoplasm"/>
    <property type="evidence" value="ECO:0007669"/>
    <property type="project" value="InterPro"/>
</dbReference>
<comment type="pathway">
    <text evidence="1">Fermentation; pyruvate fermentation to lactate; (S)-lactate from pyruvate: step 1/1.</text>
</comment>
<feature type="domain" description="Lactate/malate dehydrogenase C-terminal" evidence="11">
    <location>
        <begin position="145"/>
        <end position="301"/>
    </location>
</feature>
<dbReference type="PRINTS" id="PR00086">
    <property type="entry name" value="LLDHDRGNASE"/>
</dbReference>
<comment type="catalytic activity">
    <reaction evidence="6">
        <text>(S)-lactate + NAD(+) = pyruvate + NADH + H(+)</text>
        <dbReference type="Rhea" id="RHEA:23444"/>
        <dbReference type="ChEBI" id="CHEBI:15361"/>
        <dbReference type="ChEBI" id="CHEBI:15378"/>
        <dbReference type="ChEBI" id="CHEBI:16651"/>
        <dbReference type="ChEBI" id="CHEBI:57540"/>
        <dbReference type="ChEBI" id="CHEBI:57945"/>
        <dbReference type="EC" id="1.1.1.27"/>
    </reaction>
</comment>